<sequence>MQIHLPSLNALLWAIILMNTTGLVNGLSITLPPSSGGEGTIIFNREIIPPRPCPPDLPPDDTCESLDDL</sequence>
<dbReference type="EMBL" id="ML208319">
    <property type="protein sequence ID" value="TFK70041.1"/>
    <property type="molecule type" value="Genomic_DNA"/>
</dbReference>
<reference evidence="1 2" key="1">
    <citation type="journal article" date="2019" name="Nat. Ecol. Evol.">
        <title>Megaphylogeny resolves global patterns of mushroom evolution.</title>
        <authorList>
            <person name="Varga T."/>
            <person name="Krizsan K."/>
            <person name="Foldi C."/>
            <person name="Dima B."/>
            <person name="Sanchez-Garcia M."/>
            <person name="Sanchez-Ramirez S."/>
            <person name="Szollosi G.J."/>
            <person name="Szarkandi J.G."/>
            <person name="Papp V."/>
            <person name="Albert L."/>
            <person name="Andreopoulos W."/>
            <person name="Angelini C."/>
            <person name="Antonin V."/>
            <person name="Barry K.W."/>
            <person name="Bougher N.L."/>
            <person name="Buchanan P."/>
            <person name="Buyck B."/>
            <person name="Bense V."/>
            <person name="Catcheside P."/>
            <person name="Chovatia M."/>
            <person name="Cooper J."/>
            <person name="Damon W."/>
            <person name="Desjardin D."/>
            <person name="Finy P."/>
            <person name="Geml J."/>
            <person name="Haridas S."/>
            <person name="Hughes K."/>
            <person name="Justo A."/>
            <person name="Karasinski D."/>
            <person name="Kautmanova I."/>
            <person name="Kiss B."/>
            <person name="Kocsube S."/>
            <person name="Kotiranta H."/>
            <person name="LaButti K.M."/>
            <person name="Lechner B.E."/>
            <person name="Liimatainen K."/>
            <person name="Lipzen A."/>
            <person name="Lukacs Z."/>
            <person name="Mihaltcheva S."/>
            <person name="Morgado L.N."/>
            <person name="Niskanen T."/>
            <person name="Noordeloos M.E."/>
            <person name="Ohm R.A."/>
            <person name="Ortiz-Santana B."/>
            <person name="Ovrebo C."/>
            <person name="Racz N."/>
            <person name="Riley R."/>
            <person name="Savchenko A."/>
            <person name="Shiryaev A."/>
            <person name="Soop K."/>
            <person name="Spirin V."/>
            <person name="Szebenyi C."/>
            <person name="Tomsovsky M."/>
            <person name="Tulloss R.E."/>
            <person name="Uehling J."/>
            <person name="Grigoriev I.V."/>
            <person name="Vagvolgyi C."/>
            <person name="Papp T."/>
            <person name="Martin F.M."/>
            <person name="Miettinen O."/>
            <person name="Hibbett D.S."/>
            <person name="Nagy L.G."/>
        </authorList>
    </citation>
    <scope>NUCLEOTIDE SEQUENCE [LARGE SCALE GENOMIC DNA]</scope>
    <source>
        <strain evidence="1 2">NL-1719</strain>
    </source>
</reference>
<evidence type="ECO:0000313" key="1">
    <source>
        <dbReference type="EMBL" id="TFK70041.1"/>
    </source>
</evidence>
<accession>A0ACD3AW90</accession>
<organism evidence="1 2">
    <name type="scientific">Pluteus cervinus</name>
    <dbReference type="NCBI Taxonomy" id="181527"/>
    <lineage>
        <taxon>Eukaryota</taxon>
        <taxon>Fungi</taxon>
        <taxon>Dikarya</taxon>
        <taxon>Basidiomycota</taxon>
        <taxon>Agaricomycotina</taxon>
        <taxon>Agaricomycetes</taxon>
        <taxon>Agaricomycetidae</taxon>
        <taxon>Agaricales</taxon>
        <taxon>Pluteineae</taxon>
        <taxon>Pluteaceae</taxon>
        <taxon>Pluteus</taxon>
    </lineage>
</organism>
<protein>
    <submittedName>
        <fullName evidence="1">Uncharacterized protein</fullName>
    </submittedName>
</protein>
<gene>
    <name evidence="1" type="ORF">BDN72DRAFT_839471</name>
</gene>
<dbReference type="Proteomes" id="UP000308600">
    <property type="component" value="Unassembled WGS sequence"/>
</dbReference>
<keyword evidence="2" id="KW-1185">Reference proteome</keyword>
<evidence type="ECO:0000313" key="2">
    <source>
        <dbReference type="Proteomes" id="UP000308600"/>
    </source>
</evidence>
<proteinExistence type="predicted"/>
<name>A0ACD3AW90_9AGAR</name>